<proteinExistence type="predicted"/>
<evidence type="ECO:0000313" key="7">
    <source>
        <dbReference type="Proteomes" id="UP000436911"/>
    </source>
</evidence>
<dbReference type="Proteomes" id="UP000436692">
    <property type="component" value="Unassembled WGS sequence"/>
</dbReference>
<evidence type="ECO:0000313" key="3">
    <source>
        <dbReference type="EMBL" id="MUZ56118.1"/>
    </source>
</evidence>
<dbReference type="AlphaFoldDB" id="A0A109CSF5"/>
<feature type="domain" description="HTH marR-type" evidence="1">
    <location>
        <begin position="24"/>
        <end position="157"/>
    </location>
</feature>
<dbReference type="SUPFAM" id="SSF46785">
    <property type="entry name" value="Winged helix' DNA-binding domain"/>
    <property type="match status" value="1"/>
</dbReference>
<protein>
    <submittedName>
        <fullName evidence="2">MarR family transcriptional regulator</fullName>
    </submittedName>
</protein>
<evidence type="ECO:0000313" key="4">
    <source>
        <dbReference type="EMBL" id="MUZ72935.1"/>
    </source>
</evidence>
<evidence type="ECO:0000313" key="5">
    <source>
        <dbReference type="EMBL" id="MVA56274.1"/>
    </source>
</evidence>
<dbReference type="Proteomes" id="UP000436911">
    <property type="component" value="Unassembled WGS sequence"/>
</dbReference>
<sequence>MSNQHFIGEGAGVRQGVVDYSGLAYSLGFRVRRAQLAILQDFQDVLGGHDIRPADFSVLSIIAGNSGMKQSDVASTLAIQRANFVAIVDGLEDKGLIERRRSDTDRRVYFLHLTSKGSAFLEELLPKWREHEEKFVGRLGGSEKRDQLIELLKSISE</sequence>
<dbReference type="EMBL" id="WPHM01000001">
    <property type="protein sequence ID" value="MUZ56118.1"/>
    <property type="molecule type" value="Genomic_DNA"/>
</dbReference>
<dbReference type="SMART" id="SM00347">
    <property type="entry name" value="HTH_MARR"/>
    <property type="match status" value="1"/>
</dbReference>
<dbReference type="EMBL" id="WPHU01000003">
    <property type="protein sequence ID" value="MVA56274.1"/>
    <property type="molecule type" value="Genomic_DNA"/>
</dbReference>
<dbReference type="Proteomes" id="UP000477951">
    <property type="component" value="Unassembled WGS sequence"/>
</dbReference>
<comment type="caution">
    <text evidence="2">The sequence shown here is derived from an EMBL/GenBank/DDBJ whole genome shotgun (WGS) entry which is preliminary data.</text>
</comment>
<evidence type="ECO:0000259" key="1">
    <source>
        <dbReference type="PROSITE" id="PS50995"/>
    </source>
</evidence>
<evidence type="ECO:0000313" key="6">
    <source>
        <dbReference type="Proteomes" id="UP000436692"/>
    </source>
</evidence>
<dbReference type="Proteomes" id="UP000440716">
    <property type="component" value="Unassembled WGS sequence"/>
</dbReference>
<dbReference type="Gene3D" id="1.10.10.10">
    <property type="entry name" value="Winged helix-like DNA-binding domain superfamily/Winged helix DNA-binding domain"/>
    <property type="match status" value="1"/>
</dbReference>
<dbReference type="GO" id="GO:0003700">
    <property type="term" value="F:DNA-binding transcription factor activity"/>
    <property type="evidence" value="ECO:0007669"/>
    <property type="project" value="InterPro"/>
</dbReference>
<gene>
    <name evidence="2" type="ORF">DXT89_12670</name>
    <name evidence="5" type="ORF">GOZ88_09130</name>
    <name evidence="4" type="ORF">GOZ90_09590</name>
    <name evidence="3" type="ORF">GOZ95_01445</name>
</gene>
<evidence type="ECO:0000313" key="2">
    <source>
        <dbReference type="EMBL" id="KAA3526814.1"/>
    </source>
</evidence>
<dbReference type="OrthoDB" id="6331822at2"/>
<dbReference type="EMBL" id="QUSG01000006">
    <property type="protein sequence ID" value="KAA3526814.1"/>
    <property type="molecule type" value="Genomic_DNA"/>
</dbReference>
<dbReference type="EMBL" id="WPHR01000005">
    <property type="protein sequence ID" value="MUZ72935.1"/>
    <property type="molecule type" value="Genomic_DNA"/>
</dbReference>
<reference evidence="6 8" key="2">
    <citation type="submission" date="2019-12" db="EMBL/GenBank/DDBJ databases">
        <title>Whole-genome sequencing of Allorhizobium vitis.</title>
        <authorList>
            <person name="Gan H.M."/>
            <person name="Szegedi E."/>
            <person name="Burr T."/>
            <person name="Savka M.A."/>
        </authorList>
    </citation>
    <scope>NUCLEOTIDE SEQUENCE [LARGE SCALE GENOMIC DNA]</scope>
    <source>
        <strain evidence="5 8">CG415</strain>
        <strain evidence="4 9">CG516</strain>
        <strain evidence="3 6">CG989</strain>
    </source>
</reference>
<dbReference type="PANTHER" id="PTHR33164:SF89">
    <property type="entry name" value="MARR FAMILY REGULATORY PROTEIN"/>
    <property type="match status" value="1"/>
</dbReference>
<evidence type="ECO:0000313" key="9">
    <source>
        <dbReference type="Proteomes" id="UP000477951"/>
    </source>
</evidence>
<accession>A0A109CSF5</accession>
<dbReference type="RefSeq" id="WP_060718093.1">
    <property type="nucleotide sequence ID" value="NZ_AP023268.1"/>
</dbReference>
<dbReference type="GO" id="GO:0006950">
    <property type="term" value="P:response to stress"/>
    <property type="evidence" value="ECO:0007669"/>
    <property type="project" value="TreeGrafter"/>
</dbReference>
<dbReference type="PROSITE" id="PS50995">
    <property type="entry name" value="HTH_MARR_2"/>
    <property type="match status" value="1"/>
</dbReference>
<dbReference type="InterPro" id="IPR039422">
    <property type="entry name" value="MarR/SlyA-like"/>
</dbReference>
<dbReference type="PRINTS" id="PR00598">
    <property type="entry name" value="HTHMARR"/>
</dbReference>
<dbReference type="InterPro" id="IPR000835">
    <property type="entry name" value="HTH_MarR-typ"/>
</dbReference>
<name>A0A109CSF5_AGRVI</name>
<organism evidence="2 7">
    <name type="scientific">Agrobacterium vitis</name>
    <name type="common">Rhizobium vitis</name>
    <dbReference type="NCBI Taxonomy" id="373"/>
    <lineage>
        <taxon>Bacteria</taxon>
        <taxon>Pseudomonadati</taxon>
        <taxon>Pseudomonadota</taxon>
        <taxon>Alphaproteobacteria</taxon>
        <taxon>Hyphomicrobiales</taxon>
        <taxon>Rhizobiaceae</taxon>
        <taxon>Rhizobium/Agrobacterium group</taxon>
        <taxon>Agrobacterium</taxon>
    </lineage>
</organism>
<dbReference type="Pfam" id="PF12802">
    <property type="entry name" value="MarR_2"/>
    <property type="match status" value="1"/>
</dbReference>
<reference evidence="2 7" key="1">
    <citation type="submission" date="2018-08" db="EMBL/GenBank/DDBJ databases">
        <title>Genome sequencing of Agrobacterium vitis strain ICMP 10754.</title>
        <authorList>
            <person name="Visnovsky S.B."/>
            <person name="Pitman A.R."/>
        </authorList>
    </citation>
    <scope>NUCLEOTIDE SEQUENCE [LARGE SCALE GENOMIC DNA]</scope>
    <source>
        <strain evidence="2 7">ICMP 10754</strain>
    </source>
</reference>
<dbReference type="InterPro" id="IPR036388">
    <property type="entry name" value="WH-like_DNA-bd_sf"/>
</dbReference>
<dbReference type="PANTHER" id="PTHR33164">
    <property type="entry name" value="TRANSCRIPTIONAL REGULATOR, MARR FAMILY"/>
    <property type="match status" value="1"/>
</dbReference>
<dbReference type="GeneID" id="60683004"/>
<dbReference type="InterPro" id="IPR036390">
    <property type="entry name" value="WH_DNA-bd_sf"/>
</dbReference>
<evidence type="ECO:0000313" key="8">
    <source>
        <dbReference type="Proteomes" id="UP000440716"/>
    </source>
</evidence>